<dbReference type="EMBL" id="JAADJZ010000003">
    <property type="protein sequence ID" value="KAF2876156.1"/>
    <property type="molecule type" value="Genomic_DNA"/>
</dbReference>
<comment type="caution">
    <text evidence="2">The sequence shown here is derived from an EMBL/GenBank/DDBJ whole genome shotgun (WGS) entry which is preliminary data.</text>
</comment>
<keyword evidence="3" id="KW-1185">Reference proteome</keyword>
<gene>
    <name evidence="2" type="ORF">BDV95DRAFT_218006</name>
</gene>
<evidence type="ECO:0000256" key="1">
    <source>
        <dbReference type="SAM" id="MobiDB-lite"/>
    </source>
</evidence>
<feature type="region of interest" description="Disordered" evidence="1">
    <location>
        <begin position="30"/>
        <end position="53"/>
    </location>
</feature>
<protein>
    <submittedName>
        <fullName evidence="2">Uncharacterized protein</fullName>
    </submittedName>
</protein>
<evidence type="ECO:0000313" key="2">
    <source>
        <dbReference type="EMBL" id="KAF2876156.1"/>
    </source>
</evidence>
<dbReference type="AlphaFoldDB" id="A0A7C8MEC4"/>
<reference evidence="2 3" key="1">
    <citation type="submission" date="2020-01" db="EMBL/GenBank/DDBJ databases">
        <authorList>
            <consortium name="DOE Joint Genome Institute"/>
            <person name="Haridas S."/>
            <person name="Albert R."/>
            <person name="Binder M."/>
            <person name="Bloem J."/>
            <person name="Labutti K."/>
            <person name="Salamov A."/>
            <person name="Andreopoulos B."/>
            <person name="Baker S.E."/>
            <person name="Barry K."/>
            <person name="Bills G."/>
            <person name="Bluhm B.H."/>
            <person name="Cannon C."/>
            <person name="Castanera R."/>
            <person name="Culley D.E."/>
            <person name="Daum C."/>
            <person name="Ezra D."/>
            <person name="Gonzalez J.B."/>
            <person name="Henrissat B."/>
            <person name="Kuo A."/>
            <person name="Liang C."/>
            <person name="Lipzen A."/>
            <person name="Lutzoni F."/>
            <person name="Magnuson J."/>
            <person name="Mondo S."/>
            <person name="Nolan M."/>
            <person name="Ohm R."/>
            <person name="Pangilinan J."/>
            <person name="Park H.-J.H."/>
            <person name="Ramirez L."/>
            <person name="Alfaro M."/>
            <person name="Sun H."/>
            <person name="Tritt A."/>
            <person name="Yoshinaga Y."/>
            <person name="Zwiers L.-H.L."/>
            <person name="Turgeon B.G."/>
            <person name="Goodwin S.B."/>
            <person name="Spatafora J.W."/>
            <person name="Crous P.W."/>
            <person name="Grigoriev I.V."/>
        </authorList>
    </citation>
    <scope>NUCLEOTIDE SEQUENCE [LARGE SCALE GENOMIC DNA]</scope>
    <source>
        <strain evidence="2 3">CBS 611.86</strain>
    </source>
</reference>
<accession>A0A7C8MEC4</accession>
<name>A0A7C8MEC4_9PLEO</name>
<dbReference type="Proteomes" id="UP000481861">
    <property type="component" value="Unassembled WGS sequence"/>
</dbReference>
<evidence type="ECO:0000313" key="3">
    <source>
        <dbReference type="Proteomes" id="UP000481861"/>
    </source>
</evidence>
<feature type="region of interest" description="Disordered" evidence="1">
    <location>
        <begin position="156"/>
        <end position="185"/>
    </location>
</feature>
<sequence length="185" mass="20889">MCLRKRLHLRRRIEYFSSVHGAWFARADCSSGRSSRSHPQEATSGNKRGSSRHNELARPFDLDFLADLLCLPKQHPFVRAPIRFTALGLLAPTALQQKPQKPPSGNYLGQQTRVITACSRDPLVLIFWHTGCEYTFVNASNSPIHSRRLVSSRRLLSSRSHRSYPQEATAGNKRGSSQRAHAENK</sequence>
<proteinExistence type="predicted"/>
<organism evidence="2 3">
    <name type="scientific">Massariosphaeria phaeospora</name>
    <dbReference type="NCBI Taxonomy" id="100035"/>
    <lineage>
        <taxon>Eukaryota</taxon>
        <taxon>Fungi</taxon>
        <taxon>Dikarya</taxon>
        <taxon>Ascomycota</taxon>
        <taxon>Pezizomycotina</taxon>
        <taxon>Dothideomycetes</taxon>
        <taxon>Pleosporomycetidae</taxon>
        <taxon>Pleosporales</taxon>
        <taxon>Pleosporales incertae sedis</taxon>
        <taxon>Massariosphaeria</taxon>
    </lineage>
</organism>